<organism evidence="4 5">
    <name type="scientific">Coniosporium apollinis</name>
    <dbReference type="NCBI Taxonomy" id="61459"/>
    <lineage>
        <taxon>Eukaryota</taxon>
        <taxon>Fungi</taxon>
        <taxon>Dikarya</taxon>
        <taxon>Ascomycota</taxon>
        <taxon>Pezizomycotina</taxon>
        <taxon>Dothideomycetes</taxon>
        <taxon>Dothideomycetes incertae sedis</taxon>
        <taxon>Coniosporium</taxon>
    </lineage>
</organism>
<feature type="signal peptide" evidence="3">
    <location>
        <begin position="1"/>
        <end position="24"/>
    </location>
</feature>
<name>A0ABQ9NMN1_9PEZI</name>
<keyword evidence="3" id="KW-0732">Signal</keyword>
<evidence type="ECO:0000256" key="3">
    <source>
        <dbReference type="SAM" id="SignalP"/>
    </source>
</evidence>
<proteinExistence type="predicted"/>
<feature type="transmembrane region" description="Helical" evidence="2">
    <location>
        <begin position="108"/>
        <end position="132"/>
    </location>
</feature>
<dbReference type="EMBL" id="JAPDRL010000052">
    <property type="protein sequence ID" value="KAJ9662100.1"/>
    <property type="molecule type" value="Genomic_DNA"/>
</dbReference>
<feature type="compositionally biased region" description="Polar residues" evidence="1">
    <location>
        <begin position="180"/>
        <end position="206"/>
    </location>
</feature>
<evidence type="ECO:0000313" key="4">
    <source>
        <dbReference type="EMBL" id="KAJ9662100.1"/>
    </source>
</evidence>
<gene>
    <name evidence="4" type="ORF">H2201_006208</name>
</gene>
<keyword evidence="2" id="KW-0812">Transmembrane</keyword>
<feature type="chain" id="PRO_5047206878" evidence="3">
    <location>
        <begin position="25"/>
        <end position="277"/>
    </location>
</feature>
<keyword evidence="2" id="KW-0472">Membrane</keyword>
<evidence type="ECO:0000313" key="5">
    <source>
        <dbReference type="Proteomes" id="UP001172684"/>
    </source>
</evidence>
<accession>A0ABQ9NMN1</accession>
<keyword evidence="5" id="KW-1185">Reference proteome</keyword>
<keyword evidence="2" id="KW-1133">Transmembrane helix</keyword>
<feature type="region of interest" description="Disordered" evidence="1">
    <location>
        <begin position="140"/>
        <end position="206"/>
    </location>
</feature>
<comment type="caution">
    <text evidence="4">The sequence shown here is derived from an EMBL/GenBank/DDBJ whole genome shotgun (WGS) entry which is preliminary data.</text>
</comment>
<feature type="compositionally biased region" description="Low complexity" evidence="1">
    <location>
        <begin position="74"/>
        <end position="96"/>
    </location>
</feature>
<dbReference type="Proteomes" id="UP001172684">
    <property type="component" value="Unassembled WGS sequence"/>
</dbReference>
<feature type="region of interest" description="Disordered" evidence="1">
    <location>
        <begin position="74"/>
        <end position="99"/>
    </location>
</feature>
<sequence>MHDILHVFGVVTFLIVFHSKPALSANTYQPFCFWETYIAANAPTLSWFSCVETRKADATFFATTMAANLTSTASSLTPAPTISSTASSTAAPSSTSEPEDEAVLSTGAIIGIACGGGITLVGCVAVVAWYCIHKRKLRTDAADGPNDPNTRFYPSQSPPRPPFEMAGNSTPLYAGHASAYSPTDSSTRFSPSGSQSEAGRYQNHSQAGMTQLYPEQGDAIEHWRRQAESRGEGFDRVAELPAKRATVLERELSTGSRTDGRSYAEGDDWGYAVRMTR</sequence>
<evidence type="ECO:0000256" key="1">
    <source>
        <dbReference type="SAM" id="MobiDB-lite"/>
    </source>
</evidence>
<reference evidence="4" key="1">
    <citation type="submission" date="2022-10" db="EMBL/GenBank/DDBJ databases">
        <title>Culturing micro-colonial fungi from biological soil crusts in the Mojave desert and describing Neophaeococcomyces mojavensis, and introducing the new genera and species Taxawa tesnikishii.</title>
        <authorList>
            <person name="Kurbessoian T."/>
            <person name="Stajich J.E."/>
        </authorList>
    </citation>
    <scope>NUCLEOTIDE SEQUENCE</scope>
    <source>
        <strain evidence="4">TK_1</strain>
    </source>
</reference>
<protein>
    <submittedName>
        <fullName evidence="4">Uncharacterized protein</fullName>
    </submittedName>
</protein>
<evidence type="ECO:0000256" key="2">
    <source>
        <dbReference type="SAM" id="Phobius"/>
    </source>
</evidence>